<evidence type="ECO:0000256" key="6">
    <source>
        <dbReference type="ARBA" id="ARBA00022840"/>
    </source>
</evidence>
<dbReference type="GO" id="GO:0004674">
    <property type="term" value="F:protein serine/threonine kinase activity"/>
    <property type="evidence" value="ECO:0007669"/>
    <property type="project" value="UniProtKB-KW"/>
</dbReference>
<protein>
    <recommendedName>
        <fullName evidence="1">non-specific serine/threonine protein kinase</fullName>
        <ecNumber evidence="1">2.7.11.1</ecNumber>
    </recommendedName>
</protein>
<dbReference type="Pfam" id="PF00069">
    <property type="entry name" value="Pkinase"/>
    <property type="match status" value="1"/>
</dbReference>
<dbReference type="Gene3D" id="1.25.40.10">
    <property type="entry name" value="Tetratricopeptide repeat domain"/>
    <property type="match status" value="2"/>
</dbReference>
<dbReference type="Pfam" id="PF13424">
    <property type="entry name" value="TPR_12"/>
    <property type="match status" value="3"/>
</dbReference>
<keyword evidence="7" id="KW-0802">TPR repeat</keyword>
<dbReference type="Proteomes" id="UP000178606">
    <property type="component" value="Unassembled WGS sequence"/>
</dbReference>
<feature type="region of interest" description="Disordered" evidence="9">
    <location>
        <begin position="272"/>
        <end position="295"/>
    </location>
</feature>
<gene>
    <name evidence="11" type="ORF">A3F84_16420</name>
</gene>
<dbReference type="PROSITE" id="PS50005">
    <property type="entry name" value="TPR"/>
    <property type="match status" value="2"/>
</dbReference>
<dbReference type="CDD" id="cd14014">
    <property type="entry name" value="STKc_PknB_like"/>
    <property type="match status" value="1"/>
</dbReference>
<dbReference type="InterPro" id="IPR027417">
    <property type="entry name" value="P-loop_NTPase"/>
</dbReference>
<sequence>MTGQKIKQYEVRELIGRGAMGAVYCAYDRALDREVAVKFLATEAAPTPVEVERFYREARAAAGLTHPNIVVIHDVGEHAGTCYFVMELLPGGSLRHVLQEGRRCPWREGLRVVLQVCQALEAAHARGLLHRDIKPDNVWVLPDGHVKVLDFGIAHFSTAQTLTQADEMLGTPEYMAPEQIMGEKLDGRTDLYALGILMYETFTGQLPFSGPNAVTVIYKQMEQEPTPPSHLSRDLPVAVEKIILKAMAKDPERRYASAAQMRGEVEALLKGGDAEGVEKAEAPQRPERPGRAGRRDAFEPRLVGRGEELEGLRAAVRGLEGGQGGTVLIGGEAGIGKTRLASEALDYARRRGALTLEGACLYSEGPEPYLPFIEALGRCLESKESERHPKLLAFIQTEAPELEELTSRLVTAIRTRRSAKLMDPEAAIATSKERLFEAITQVLLFLSEETPVVLLLDDLQWADSGSLQLLHYITRSAQERRLLILGTYRTEDLLPEEEGASHPLADTLQRMSREGLFRKVELKGLGPEEVNLMLRFIFERAVFSEDFRASLYRETGGNPFFVIEVLKLLRDEGVIFERRGIWREQREITRADIPDRVYDVVARRVERLTDAQRELLQIAAVAGERFTSEALAGIADEKRVRVLQALSKLERVHQLIRSEGDAYLFSHAKVREVLYDEISPELRREYHLAYGAYLEGRAAVRKGESVADLAHHFYRGGAPDKALPYLVRAGDRAGRVFAYREARDCYRWALEVLPDAGEVRDRSDLERILLYRLGLTYNRLGEAQGALDHLQRAEALAEQGGDHRALAEIQRRIGLIQARAGQYDQAARRYRQSAENFRKAGDQKSLCEVLVNAANIPFEQGDWKRVQAYYDRALRIARRVGDRRQTAAIYMSLGIMASIRGETDRALELYEESRVIYEEVKDWYNLASLYLNQGWSYAGQKAWDKAQAAYEKALAISRKTRNIFREADCYLNLAEVLLATLDLRGSKRVCLKALEIFKKMDNRLGMADALKTLGQVATAERRWEEAHSYFEKSIAANEALKNPLGAGRARLEYARMLKECGDLGAAEGELGRAIAWFEKIEAREDLKTAQDLRREIESLRYLALA</sequence>
<evidence type="ECO:0000256" key="8">
    <source>
        <dbReference type="PROSITE-ProRule" id="PRU10141"/>
    </source>
</evidence>
<evidence type="ECO:0000259" key="10">
    <source>
        <dbReference type="PROSITE" id="PS50011"/>
    </source>
</evidence>
<dbReference type="Pfam" id="PF13191">
    <property type="entry name" value="AAA_16"/>
    <property type="match status" value="1"/>
</dbReference>
<dbReference type="InterPro" id="IPR017441">
    <property type="entry name" value="Protein_kinase_ATP_BS"/>
</dbReference>
<evidence type="ECO:0000256" key="9">
    <source>
        <dbReference type="SAM" id="MobiDB-lite"/>
    </source>
</evidence>
<dbReference type="Gene3D" id="1.10.510.10">
    <property type="entry name" value="Transferase(Phosphotransferase) domain 1"/>
    <property type="match status" value="1"/>
</dbReference>
<dbReference type="InterPro" id="IPR000719">
    <property type="entry name" value="Prot_kinase_dom"/>
</dbReference>
<organism evidence="11 12">
    <name type="scientific">Handelsmanbacteria sp. (strain RIFCSPLOWO2_12_FULL_64_10)</name>
    <dbReference type="NCBI Taxonomy" id="1817868"/>
    <lineage>
        <taxon>Bacteria</taxon>
        <taxon>Candidatus Handelsmaniibacteriota</taxon>
    </lineage>
</organism>
<dbReference type="PROSITE" id="PS00107">
    <property type="entry name" value="PROTEIN_KINASE_ATP"/>
    <property type="match status" value="1"/>
</dbReference>
<evidence type="ECO:0000256" key="1">
    <source>
        <dbReference type="ARBA" id="ARBA00012513"/>
    </source>
</evidence>
<evidence type="ECO:0000256" key="3">
    <source>
        <dbReference type="ARBA" id="ARBA00022679"/>
    </source>
</evidence>
<feature type="repeat" description="TPR" evidence="7">
    <location>
        <begin position="927"/>
        <end position="960"/>
    </location>
</feature>
<dbReference type="GO" id="GO:0005524">
    <property type="term" value="F:ATP binding"/>
    <property type="evidence" value="ECO:0007669"/>
    <property type="project" value="UniProtKB-UniRule"/>
</dbReference>
<dbReference type="Gene3D" id="3.40.50.300">
    <property type="entry name" value="P-loop containing nucleotide triphosphate hydrolases"/>
    <property type="match status" value="1"/>
</dbReference>
<dbReference type="InterPro" id="IPR011009">
    <property type="entry name" value="Kinase-like_dom_sf"/>
</dbReference>
<dbReference type="EC" id="2.7.11.1" evidence="1"/>
<evidence type="ECO:0000313" key="12">
    <source>
        <dbReference type="Proteomes" id="UP000178606"/>
    </source>
</evidence>
<dbReference type="SUPFAM" id="SSF48452">
    <property type="entry name" value="TPR-like"/>
    <property type="match status" value="2"/>
</dbReference>
<dbReference type="PANTHER" id="PTHR16305">
    <property type="entry name" value="TESTICULAR SOLUBLE ADENYLYL CYCLASE"/>
    <property type="match status" value="1"/>
</dbReference>
<dbReference type="PROSITE" id="PS50011">
    <property type="entry name" value="PROTEIN_KINASE_DOM"/>
    <property type="match status" value="1"/>
</dbReference>
<proteinExistence type="predicted"/>
<feature type="domain" description="Protein kinase" evidence="10">
    <location>
        <begin position="9"/>
        <end position="269"/>
    </location>
</feature>
<dbReference type="InterPro" id="IPR041664">
    <property type="entry name" value="AAA_16"/>
</dbReference>
<dbReference type="InterPro" id="IPR011990">
    <property type="entry name" value="TPR-like_helical_dom_sf"/>
</dbReference>
<evidence type="ECO:0000256" key="4">
    <source>
        <dbReference type="ARBA" id="ARBA00022741"/>
    </source>
</evidence>
<dbReference type="EMBL" id="MFKF01000042">
    <property type="protein sequence ID" value="OGG56202.1"/>
    <property type="molecule type" value="Genomic_DNA"/>
</dbReference>
<comment type="caution">
    <text evidence="11">The sequence shown here is derived from an EMBL/GenBank/DDBJ whole genome shotgun (WGS) entry which is preliminary data.</text>
</comment>
<reference evidence="11 12" key="1">
    <citation type="journal article" date="2016" name="Nat. Commun.">
        <title>Thousands of microbial genomes shed light on interconnected biogeochemical processes in an aquifer system.</title>
        <authorList>
            <person name="Anantharaman K."/>
            <person name="Brown C.T."/>
            <person name="Hug L.A."/>
            <person name="Sharon I."/>
            <person name="Castelle C.J."/>
            <person name="Probst A.J."/>
            <person name="Thomas B.C."/>
            <person name="Singh A."/>
            <person name="Wilkins M.J."/>
            <person name="Karaoz U."/>
            <person name="Brodie E.L."/>
            <person name="Williams K.H."/>
            <person name="Hubbard S.S."/>
            <person name="Banfield J.F."/>
        </authorList>
    </citation>
    <scope>NUCLEOTIDE SEQUENCE [LARGE SCALE GENOMIC DNA]</scope>
    <source>
        <strain evidence="12">RIFCSPLOWO2_12_FULL_64_10</strain>
    </source>
</reference>
<dbReference type="GO" id="GO:0004016">
    <property type="term" value="F:adenylate cyclase activity"/>
    <property type="evidence" value="ECO:0007669"/>
    <property type="project" value="TreeGrafter"/>
</dbReference>
<name>A0A1F6D581_HANXR</name>
<keyword evidence="6 8" id="KW-0067">ATP-binding</keyword>
<dbReference type="PANTHER" id="PTHR16305:SF28">
    <property type="entry name" value="GUANYLATE CYCLASE DOMAIN-CONTAINING PROTEIN"/>
    <property type="match status" value="1"/>
</dbReference>
<accession>A0A1F6D581</accession>
<keyword evidence="4 8" id="KW-0547">Nucleotide-binding</keyword>
<dbReference type="SMART" id="SM00220">
    <property type="entry name" value="S_TKc"/>
    <property type="match status" value="1"/>
</dbReference>
<dbReference type="AlphaFoldDB" id="A0A1F6D581"/>
<evidence type="ECO:0000256" key="7">
    <source>
        <dbReference type="PROSITE-ProRule" id="PRU00339"/>
    </source>
</evidence>
<dbReference type="GO" id="GO:0005737">
    <property type="term" value="C:cytoplasm"/>
    <property type="evidence" value="ECO:0007669"/>
    <property type="project" value="TreeGrafter"/>
</dbReference>
<feature type="binding site" evidence="8">
    <location>
        <position position="38"/>
    </location>
    <ligand>
        <name>ATP</name>
        <dbReference type="ChEBI" id="CHEBI:30616"/>
    </ligand>
</feature>
<dbReference type="FunFam" id="1.10.510.10:FF:000021">
    <property type="entry name" value="Serine/threonine protein kinase"/>
    <property type="match status" value="1"/>
</dbReference>
<evidence type="ECO:0000256" key="2">
    <source>
        <dbReference type="ARBA" id="ARBA00022527"/>
    </source>
</evidence>
<keyword evidence="2" id="KW-0723">Serine/threonine-protein kinase</keyword>
<evidence type="ECO:0000313" key="11">
    <source>
        <dbReference type="EMBL" id="OGG56202.1"/>
    </source>
</evidence>
<evidence type="ECO:0000256" key="5">
    <source>
        <dbReference type="ARBA" id="ARBA00022777"/>
    </source>
</evidence>
<dbReference type="Gene3D" id="3.30.200.20">
    <property type="entry name" value="Phosphorylase Kinase, domain 1"/>
    <property type="match status" value="1"/>
</dbReference>
<dbReference type="SUPFAM" id="SSF52540">
    <property type="entry name" value="P-loop containing nucleoside triphosphate hydrolases"/>
    <property type="match status" value="1"/>
</dbReference>
<keyword evidence="3" id="KW-0808">Transferase</keyword>
<keyword evidence="5" id="KW-0418">Kinase</keyword>
<dbReference type="InterPro" id="IPR019734">
    <property type="entry name" value="TPR_rpt"/>
</dbReference>
<feature type="repeat" description="TPR" evidence="7">
    <location>
        <begin position="1007"/>
        <end position="1040"/>
    </location>
</feature>
<dbReference type="SUPFAM" id="SSF56112">
    <property type="entry name" value="Protein kinase-like (PK-like)"/>
    <property type="match status" value="1"/>
</dbReference>
<dbReference type="SMART" id="SM00028">
    <property type="entry name" value="TPR"/>
    <property type="match status" value="7"/>
</dbReference>